<organism evidence="8 9">
    <name type="scientific">Vanrija albida</name>
    <dbReference type="NCBI Taxonomy" id="181172"/>
    <lineage>
        <taxon>Eukaryota</taxon>
        <taxon>Fungi</taxon>
        <taxon>Dikarya</taxon>
        <taxon>Basidiomycota</taxon>
        <taxon>Agaricomycotina</taxon>
        <taxon>Tremellomycetes</taxon>
        <taxon>Trichosporonales</taxon>
        <taxon>Trichosporonaceae</taxon>
        <taxon>Vanrija</taxon>
    </lineage>
</organism>
<feature type="transmembrane region" description="Helical" evidence="7">
    <location>
        <begin position="371"/>
        <end position="388"/>
    </location>
</feature>
<dbReference type="Pfam" id="PF07690">
    <property type="entry name" value="MFS_1"/>
    <property type="match status" value="1"/>
</dbReference>
<dbReference type="PANTHER" id="PTHR43791:SF32">
    <property type="entry name" value="MAJOR FACILITATOR SUPERFAMILY (MFS) PROFILE DOMAIN-CONTAINING PROTEIN"/>
    <property type="match status" value="1"/>
</dbReference>
<dbReference type="InterPro" id="IPR011701">
    <property type="entry name" value="MFS"/>
</dbReference>
<evidence type="ECO:0000313" key="8">
    <source>
        <dbReference type="EMBL" id="KAL1412249.1"/>
    </source>
</evidence>
<keyword evidence="4 7" id="KW-1133">Transmembrane helix</keyword>
<evidence type="ECO:0000256" key="7">
    <source>
        <dbReference type="SAM" id="Phobius"/>
    </source>
</evidence>
<evidence type="ECO:0000313" key="9">
    <source>
        <dbReference type="Proteomes" id="UP001565368"/>
    </source>
</evidence>
<evidence type="ECO:0000256" key="3">
    <source>
        <dbReference type="ARBA" id="ARBA00022692"/>
    </source>
</evidence>
<dbReference type="RefSeq" id="XP_069212193.1">
    <property type="nucleotide sequence ID" value="XM_069351807.1"/>
</dbReference>
<dbReference type="EMBL" id="JBBXJM010000002">
    <property type="protein sequence ID" value="KAL1412249.1"/>
    <property type="molecule type" value="Genomic_DNA"/>
</dbReference>
<comment type="caution">
    <text evidence="8">The sequence shown here is derived from an EMBL/GenBank/DDBJ whole genome shotgun (WGS) entry which is preliminary data.</text>
</comment>
<keyword evidence="2" id="KW-0813">Transport</keyword>
<gene>
    <name evidence="8" type="ORF">Q8F55_003260</name>
</gene>
<accession>A0ABR3QC06</accession>
<feature type="transmembrane region" description="Helical" evidence="7">
    <location>
        <begin position="179"/>
        <end position="199"/>
    </location>
</feature>
<protein>
    <recommendedName>
        <fullName evidence="10">Major facilitator superfamily (MFS) profile domain-containing protein</fullName>
    </recommendedName>
</protein>
<comment type="subcellular location">
    <subcellularLocation>
        <location evidence="1">Membrane</location>
        <topology evidence="1">Multi-pass membrane protein</topology>
    </subcellularLocation>
</comment>
<feature type="transmembrane region" description="Helical" evidence="7">
    <location>
        <begin position="78"/>
        <end position="95"/>
    </location>
</feature>
<dbReference type="PANTHER" id="PTHR43791">
    <property type="entry name" value="PERMEASE-RELATED"/>
    <property type="match status" value="1"/>
</dbReference>
<evidence type="ECO:0000256" key="5">
    <source>
        <dbReference type="ARBA" id="ARBA00023136"/>
    </source>
</evidence>
<dbReference type="Proteomes" id="UP001565368">
    <property type="component" value="Unassembled WGS sequence"/>
</dbReference>
<dbReference type="GeneID" id="95984303"/>
<evidence type="ECO:0008006" key="10">
    <source>
        <dbReference type="Google" id="ProtNLM"/>
    </source>
</evidence>
<dbReference type="SUPFAM" id="SSF103473">
    <property type="entry name" value="MFS general substrate transporter"/>
    <property type="match status" value="1"/>
</dbReference>
<evidence type="ECO:0000256" key="1">
    <source>
        <dbReference type="ARBA" id="ARBA00004141"/>
    </source>
</evidence>
<keyword evidence="5 7" id="KW-0472">Membrane</keyword>
<feature type="region of interest" description="Disordered" evidence="6">
    <location>
        <begin position="18"/>
        <end position="41"/>
    </location>
</feature>
<feature type="transmembrane region" description="Helical" evidence="7">
    <location>
        <begin position="435"/>
        <end position="453"/>
    </location>
</feature>
<sequence length="527" mass="58285">MSQQNPIGDLVVFENTKLPGVGDGKDEEDYLGEKAASSPSLHAPSLKDGLIHGRTLVDGEWKDVSWTLDEQRRVVRKADFFLLPLFSLGFFWMSLDRSNVSGVLTSTIIKDTGITQNEINIGSSLLWLGVVLLEIPSNVVLQRVGPHRWIPLQIIVWGLAEVLTYLVKNRAGWWTARLFLGMLESGFIPGSLYTLNAWYTRDELTKRTSIFFFGNILSAAFGSLISAGIFIIDGAATIATGFILLLLLPKSPRHTAGGIRGKGWFTEREADIYLARLNNDDPLKSKSAHLAITWTDIFNVLGNWRLWPHLIMCLSGLQAGQGAGAWSGTILQSLGFTAINANLLLVPGPIFSGLSSIALAHFADKWDRRGYPILFVALWTLAGLIALYKLPILSGGNWGFYAAMVVTAAAPVWQSYNVTWVALNARSPAERSITYAVYIGCSNLGGVYGNQVFRQNDKPLYRRAWAAVLSLGVIWTVFTAVQIVQYELSNRAKEKKWAQLSKEEQDAYDAETSNEPISKRLNARYAL</sequence>
<reference evidence="8 9" key="1">
    <citation type="submission" date="2023-08" db="EMBL/GenBank/DDBJ databases">
        <title>Annotated Genome Sequence of Vanrija albida AlHP1.</title>
        <authorList>
            <person name="Herzog R."/>
        </authorList>
    </citation>
    <scope>NUCLEOTIDE SEQUENCE [LARGE SCALE GENOMIC DNA]</scope>
    <source>
        <strain evidence="8 9">AlHP1</strain>
    </source>
</reference>
<feature type="transmembrane region" description="Helical" evidence="7">
    <location>
        <begin position="149"/>
        <end position="167"/>
    </location>
</feature>
<evidence type="ECO:0000256" key="2">
    <source>
        <dbReference type="ARBA" id="ARBA00022448"/>
    </source>
</evidence>
<feature type="transmembrane region" description="Helical" evidence="7">
    <location>
        <begin position="465"/>
        <end position="486"/>
    </location>
</feature>
<keyword evidence="9" id="KW-1185">Reference proteome</keyword>
<dbReference type="InterPro" id="IPR036259">
    <property type="entry name" value="MFS_trans_sf"/>
</dbReference>
<proteinExistence type="predicted"/>
<evidence type="ECO:0000256" key="4">
    <source>
        <dbReference type="ARBA" id="ARBA00022989"/>
    </source>
</evidence>
<name>A0ABR3QC06_9TREE</name>
<keyword evidence="3 7" id="KW-0812">Transmembrane</keyword>
<feature type="transmembrane region" description="Helical" evidence="7">
    <location>
        <begin position="400"/>
        <end position="423"/>
    </location>
</feature>
<evidence type="ECO:0000256" key="6">
    <source>
        <dbReference type="SAM" id="MobiDB-lite"/>
    </source>
</evidence>
<feature type="transmembrane region" description="Helical" evidence="7">
    <location>
        <begin position="219"/>
        <end position="248"/>
    </location>
</feature>
<dbReference type="Gene3D" id="1.20.1250.20">
    <property type="entry name" value="MFS general substrate transporter like domains"/>
    <property type="match status" value="2"/>
</dbReference>